<feature type="compositionally biased region" description="Low complexity" evidence="1">
    <location>
        <begin position="57"/>
        <end position="68"/>
    </location>
</feature>
<proteinExistence type="predicted"/>
<gene>
    <name evidence="2" type="ORF">QC762_0116620</name>
</gene>
<dbReference type="EMBL" id="JAFFHA010000009">
    <property type="protein sequence ID" value="KAK4651069.1"/>
    <property type="molecule type" value="Genomic_DNA"/>
</dbReference>
<feature type="region of interest" description="Disordered" evidence="1">
    <location>
        <begin position="36"/>
        <end position="68"/>
    </location>
</feature>
<evidence type="ECO:0000313" key="3">
    <source>
        <dbReference type="Proteomes" id="UP001323405"/>
    </source>
</evidence>
<evidence type="ECO:0000313" key="2">
    <source>
        <dbReference type="EMBL" id="KAK4651069.1"/>
    </source>
</evidence>
<name>A0ABR0G627_9PEZI</name>
<dbReference type="RefSeq" id="XP_062740044.1">
    <property type="nucleotide sequence ID" value="XM_062884366.1"/>
</dbReference>
<dbReference type="GeneID" id="87904223"/>
<sequence length="68" mass="7491">MLCAEKIVESVLSGRKRERVKLGSVQGVPGWSHREKRYLKTTTYSQRTAGRPPGPPTSYSSTSIARGV</sequence>
<evidence type="ECO:0000256" key="1">
    <source>
        <dbReference type="SAM" id="MobiDB-lite"/>
    </source>
</evidence>
<accession>A0ABR0G627</accession>
<protein>
    <submittedName>
        <fullName evidence="2">Uncharacterized protein</fullName>
    </submittedName>
</protein>
<comment type="caution">
    <text evidence="2">The sequence shown here is derived from an EMBL/GenBank/DDBJ whole genome shotgun (WGS) entry which is preliminary data.</text>
</comment>
<dbReference type="Proteomes" id="UP001323405">
    <property type="component" value="Unassembled WGS sequence"/>
</dbReference>
<reference evidence="2 3" key="1">
    <citation type="journal article" date="2023" name="bioRxiv">
        <title>High-quality genome assemblies of four members of thePodospora anserinaspecies complex.</title>
        <authorList>
            <person name="Ament-Velasquez S.L."/>
            <person name="Vogan A.A."/>
            <person name="Wallerman O."/>
            <person name="Hartmann F."/>
            <person name="Gautier V."/>
            <person name="Silar P."/>
            <person name="Giraud T."/>
            <person name="Johannesson H."/>
        </authorList>
    </citation>
    <scope>NUCLEOTIDE SEQUENCE [LARGE SCALE GENOMIC DNA]</scope>
    <source>
        <strain evidence="2 3">CBS 415.72m</strain>
    </source>
</reference>
<keyword evidence="3" id="KW-1185">Reference proteome</keyword>
<organism evidence="2 3">
    <name type="scientific">Podospora pseudocomata</name>
    <dbReference type="NCBI Taxonomy" id="2093779"/>
    <lineage>
        <taxon>Eukaryota</taxon>
        <taxon>Fungi</taxon>
        <taxon>Dikarya</taxon>
        <taxon>Ascomycota</taxon>
        <taxon>Pezizomycotina</taxon>
        <taxon>Sordariomycetes</taxon>
        <taxon>Sordariomycetidae</taxon>
        <taxon>Sordariales</taxon>
        <taxon>Podosporaceae</taxon>
        <taxon>Podospora</taxon>
    </lineage>
</organism>